<evidence type="ECO:0000256" key="5">
    <source>
        <dbReference type="PROSITE-ProRule" id="PRU00042"/>
    </source>
</evidence>
<dbReference type="SMART" id="SM00355">
    <property type="entry name" value="ZnF_C2H2"/>
    <property type="match status" value="5"/>
</dbReference>
<protein>
    <submittedName>
        <fullName evidence="9">C2H2-type domain-containing protein</fullName>
    </submittedName>
</protein>
<keyword evidence="3 5" id="KW-0863">Zinc-finger</keyword>
<dbReference type="Pfam" id="PF00096">
    <property type="entry name" value="zf-C2H2"/>
    <property type="match status" value="2"/>
</dbReference>
<feature type="domain" description="C2H2-type" evidence="6">
    <location>
        <begin position="147"/>
        <end position="170"/>
    </location>
</feature>
<dbReference type="PANTHER" id="PTHR24379:SF121">
    <property type="entry name" value="C2H2-TYPE DOMAIN-CONTAINING PROTEIN"/>
    <property type="match status" value="1"/>
</dbReference>
<accession>A0A0N4UYA1</accession>
<keyword evidence="8" id="KW-1185">Reference proteome</keyword>
<dbReference type="STRING" id="51028.A0A0N4UYA1"/>
<dbReference type="AlphaFoldDB" id="A0A0N4UYA1"/>
<dbReference type="OrthoDB" id="6020621at2759"/>
<dbReference type="SUPFAM" id="SSF57667">
    <property type="entry name" value="beta-beta-alpha zinc fingers"/>
    <property type="match status" value="2"/>
</dbReference>
<name>A0A0N4UYA1_ENTVE</name>
<evidence type="ECO:0000259" key="6">
    <source>
        <dbReference type="PROSITE" id="PS50157"/>
    </source>
</evidence>
<feature type="domain" description="C2H2-type" evidence="6">
    <location>
        <begin position="120"/>
        <end position="148"/>
    </location>
</feature>
<dbReference type="PROSITE" id="PS00028">
    <property type="entry name" value="ZINC_FINGER_C2H2_1"/>
    <property type="match status" value="5"/>
</dbReference>
<evidence type="ECO:0000256" key="1">
    <source>
        <dbReference type="ARBA" id="ARBA00022723"/>
    </source>
</evidence>
<dbReference type="InterPro" id="IPR013087">
    <property type="entry name" value="Znf_C2H2_type"/>
</dbReference>
<sequence>MHLSHLQRHQSSHLNAREFECCHCGKAFVQKVHLNTHLKWTHHITEEEGPLSLSAEGKRRHVFVRCKTCGEVLESLEEARTHEATHKTDGCWVCRTCSRRFTRLLEFNTHELTHTRMGTFLCVPCSSVFIQRTQLTRHIKKMHLAQRNCDDCDERFSAIEQFTSHMQIIHDKVTCAYCGDDDHSKQHIEMKHWKKLKVPLPLGSTCATQKVVEQGTTLSK</sequence>
<dbReference type="WBParaSite" id="EVEC_0000254701-mRNA-1">
    <property type="protein sequence ID" value="EVEC_0000254701-mRNA-1"/>
    <property type="gene ID" value="EVEC_0000254701"/>
</dbReference>
<dbReference type="GO" id="GO:0008270">
    <property type="term" value="F:zinc ion binding"/>
    <property type="evidence" value="ECO:0007669"/>
    <property type="project" value="UniProtKB-KW"/>
</dbReference>
<gene>
    <name evidence="7" type="ORF">EVEC_LOCUS2255</name>
</gene>
<dbReference type="EMBL" id="UXUI01007345">
    <property type="protein sequence ID" value="VDD87112.1"/>
    <property type="molecule type" value="Genomic_DNA"/>
</dbReference>
<reference evidence="9" key="1">
    <citation type="submission" date="2017-02" db="UniProtKB">
        <authorList>
            <consortium name="WormBaseParasite"/>
        </authorList>
    </citation>
    <scope>IDENTIFICATION</scope>
</reference>
<evidence type="ECO:0000313" key="8">
    <source>
        <dbReference type="Proteomes" id="UP000274131"/>
    </source>
</evidence>
<keyword evidence="1" id="KW-0479">Metal-binding</keyword>
<evidence type="ECO:0000313" key="9">
    <source>
        <dbReference type="WBParaSite" id="EVEC_0000254701-mRNA-1"/>
    </source>
</evidence>
<keyword evidence="4" id="KW-0862">Zinc</keyword>
<proteinExistence type="predicted"/>
<evidence type="ECO:0000313" key="7">
    <source>
        <dbReference type="EMBL" id="VDD87112.1"/>
    </source>
</evidence>
<dbReference type="PROSITE" id="PS50157">
    <property type="entry name" value="ZINC_FINGER_C2H2_2"/>
    <property type="match status" value="4"/>
</dbReference>
<keyword evidence="2" id="KW-0677">Repeat</keyword>
<dbReference type="InterPro" id="IPR036236">
    <property type="entry name" value="Znf_C2H2_sf"/>
</dbReference>
<dbReference type="Gene3D" id="3.30.160.60">
    <property type="entry name" value="Classic Zinc Finger"/>
    <property type="match status" value="3"/>
</dbReference>
<evidence type="ECO:0000256" key="2">
    <source>
        <dbReference type="ARBA" id="ARBA00022737"/>
    </source>
</evidence>
<dbReference type="Proteomes" id="UP000274131">
    <property type="component" value="Unassembled WGS sequence"/>
</dbReference>
<dbReference type="PANTHER" id="PTHR24379">
    <property type="entry name" value="KRAB AND ZINC FINGER DOMAIN-CONTAINING"/>
    <property type="match status" value="1"/>
</dbReference>
<evidence type="ECO:0000256" key="4">
    <source>
        <dbReference type="ARBA" id="ARBA00022833"/>
    </source>
</evidence>
<reference evidence="7 8" key="2">
    <citation type="submission" date="2018-10" db="EMBL/GenBank/DDBJ databases">
        <authorList>
            <consortium name="Pathogen Informatics"/>
        </authorList>
    </citation>
    <scope>NUCLEOTIDE SEQUENCE [LARGE SCALE GENOMIC DNA]</scope>
</reference>
<feature type="domain" description="C2H2-type" evidence="6">
    <location>
        <begin position="19"/>
        <end position="48"/>
    </location>
</feature>
<evidence type="ECO:0000256" key="3">
    <source>
        <dbReference type="ARBA" id="ARBA00022771"/>
    </source>
</evidence>
<organism evidence="9">
    <name type="scientific">Enterobius vermicularis</name>
    <name type="common">Human pinworm</name>
    <dbReference type="NCBI Taxonomy" id="51028"/>
    <lineage>
        <taxon>Eukaryota</taxon>
        <taxon>Metazoa</taxon>
        <taxon>Ecdysozoa</taxon>
        <taxon>Nematoda</taxon>
        <taxon>Chromadorea</taxon>
        <taxon>Rhabditida</taxon>
        <taxon>Spirurina</taxon>
        <taxon>Oxyuridomorpha</taxon>
        <taxon>Oxyuroidea</taxon>
        <taxon>Oxyuridae</taxon>
        <taxon>Enterobius</taxon>
    </lineage>
</organism>
<feature type="domain" description="C2H2-type" evidence="6">
    <location>
        <begin position="92"/>
        <end position="119"/>
    </location>
</feature>